<reference evidence="1" key="1">
    <citation type="submission" date="2015-01" db="EMBL/GenBank/DDBJ databases">
        <title>Comparative genome analysis of Bacillus coagulans HM-08, Clostridium butyricum HM-68, Bacillus subtilis HM-66 and Bacillus licheniformis BL-09.</title>
        <authorList>
            <person name="Zhang H."/>
        </authorList>
    </citation>
    <scope>NUCLEOTIDE SEQUENCE [LARGE SCALE GENOMIC DNA]</scope>
    <source>
        <strain evidence="1">HM-08</strain>
    </source>
</reference>
<reference evidence="3" key="2">
    <citation type="submission" date="2015-01" db="EMBL/GenBank/DDBJ databases">
        <title>Comparative genome analysis of Bacillus coagulans HM-08, Clostridium butyricum HM-68, Bacillus subtilis HM-66 and Bacillus paralicheniformis BL-09.</title>
        <authorList>
            <person name="Zhang H."/>
        </authorList>
    </citation>
    <scope>NUCLEOTIDE SEQUENCE [LARGE SCALE GENOMIC DNA]</scope>
    <source>
        <strain evidence="3">HM-08</strain>
    </source>
</reference>
<protein>
    <submittedName>
        <fullName evidence="2">Uncharacterized protein</fullName>
    </submittedName>
</protein>
<dbReference type="EMBL" id="LRPN01000211">
    <property type="protein sequence ID" value="KWZ76229.1"/>
    <property type="molecule type" value="Genomic_DNA"/>
</dbReference>
<dbReference type="Proteomes" id="UP000070376">
    <property type="component" value="Unassembled WGS sequence"/>
</dbReference>
<keyword evidence="3" id="KW-1185">Reference proteome</keyword>
<name>A0A0C5CCL4_HEYCO</name>
<organism evidence="2 4">
    <name type="scientific">Heyndrickxia coagulans</name>
    <name type="common">Weizmannia coagulans</name>
    <dbReference type="NCBI Taxonomy" id="1398"/>
    <lineage>
        <taxon>Bacteria</taxon>
        <taxon>Bacillati</taxon>
        <taxon>Bacillota</taxon>
        <taxon>Bacilli</taxon>
        <taxon>Bacillales</taxon>
        <taxon>Bacillaceae</taxon>
        <taxon>Heyndrickxia</taxon>
    </lineage>
</organism>
<dbReference type="Proteomes" id="UP000032024">
    <property type="component" value="Chromosome"/>
</dbReference>
<evidence type="ECO:0000313" key="4">
    <source>
        <dbReference type="Proteomes" id="UP000070376"/>
    </source>
</evidence>
<gene>
    <name evidence="2" type="ORF">HMPREF3213_03982</name>
    <name evidence="1" type="ORF">SB48_HM08orf03936</name>
</gene>
<dbReference type="EMBL" id="CP010525">
    <property type="protein sequence ID" value="AJO23270.1"/>
    <property type="molecule type" value="Genomic_DNA"/>
</dbReference>
<reference evidence="2" key="4">
    <citation type="submission" date="2016-01" db="EMBL/GenBank/DDBJ databases">
        <authorList>
            <person name="Oliw E.H."/>
        </authorList>
    </citation>
    <scope>NUCLEOTIDE SEQUENCE [LARGE SCALE GENOMIC DNA]</scope>
    <source>
        <strain evidence="2">GED7749B</strain>
    </source>
</reference>
<evidence type="ECO:0000313" key="3">
    <source>
        <dbReference type="Proteomes" id="UP000032024"/>
    </source>
</evidence>
<accession>A0A0C5CCL4</accession>
<dbReference type="AlphaFoldDB" id="A0A0C5CCL4"/>
<evidence type="ECO:0000313" key="2">
    <source>
        <dbReference type="EMBL" id="KWZ76229.1"/>
    </source>
</evidence>
<proteinExistence type="predicted"/>
<sequence length="39" mass="4223">MIPGQAPPVYMHENPIMRFVPVRLKTRMVPSAACGKAAG</sequence>
<dbReference type="PATRIC" id="fig|1398.18.peg.2465"/>
<evidence type="ECO:0000313" key="1">
    <source>
        <dbReference type="EMBL" id="AJO23270.1"/>
    </source>
</evidence>
<reference evidence="4" key="3">
    <citation type="submission" date="2016-01" db="EMBL/GenBank/DDBJ databases">
        <authorList>
            <person name="Mitreva M."/>
            <person name="Pepin K.H."/>
            <person name="Mihindukulasuriya K.A."/>
            <person name="Fulton R."/>
            <person name="Fronick C."/>
            <person name="O'Laughlin M."/>
            <person name="Miner T."/>
            <person name="Herter B."/>
            <person name="Rosa B.A."/>
            <person name="Cordes M."/>
            <person name="Tomlinson C."/>
            <person name="Wollam A."/>
            <person name="Palsikar V.B."/>
            <person name="Mardis E.R."/>
            <person name="Wilson R.K."/>
        </authorList>
    </citation>
    <scope>NUCLEOTIDE SEQUENCE [LARGE SCALE GENOMIC DNA]</scope>
    <source>
        <strain evidence="4">GED7749B</strain>
    </source>
</reference>